<keyword evidence="19" id="KW-1185">Reference proteome</keyword>
<organism evidence="18 19">
    <name type="scientific">Pythium oligandrum</name>
    <name type="common">Mycoparasitic fungus</name>
    <dbReference type="NCBI Taxonomy" id="41045"/>
    <lineage>
        <taxon>Eukaryota</taxon>
        <taxon>Sar</taxon>
        <taxon>Stramenopiles</taxon>
        <taxon>Oomycota</taxon>
        <taxon>Peronosporomycetes</taxon>
        <taxon>Pythiales</taxon>
        <taxon>Pythiaceae</taxon>
        <taxon>Pythium</taxon>
    </lineage>
</organism>
<dbReference type="EC" id="2.7.11.22" evidence="2"/>
<evidence type="ECO:0000259" key="17">
    <source>
        <dbReference type="PROSITE" id="PS50011"/>
    </source>
</evidence>
<evidence type="ECO:0000256" key="8">
    <source>
        <dbReference type="ARBA" id="ARBA00038543"/>
    </source>
</evidence>
<comment type="catalytic activity">
    <reaction evidence="12">
        <text>L-threonyl-[protein] + ATP = O-phospho-L-threonyl-[protein] + ADP + H(+)</text>
        <dbReference type="Rhea" id="RHEA:46608"/>
        <dbReference type="Rhea" id="RHEA-COMP:11060"/>
        <dbReference type="Rhea" id="RHEA-COMP:11605"/>
        <dbReference type="ChEBI" id="CHEBI:15378"/>
        <dbReference type="ChEBI" id="CHEBI:30013"/>
        <dbReference type="ChEBI" id="CHEBI:30616"/>
        <dbReference type="ChEBI" id="CHEBI:61977"/>
        <dbReference type="ChEBI" id="CHEBI:456216"/>
        <dbReference type="EC" id="2.7.11.22"/>
    </reaction>
</comment>
<dbReference type="Pfam" id="PF00069">
    <property type="entry name" value="Pkinase"/>
    <property type="match status" value="1"/>
</dbReference>
<dbReference type="PANTHER" id="PTHR24056:SF254">
    <property type="entry name" value="CYCLIN-DEPENDENT KINASE 2"/>
    <property type="match status" value="1"/>
</dbReference>
<dbReference type="GO" id="GO:0005634">
    <property type="term" value="C:nucleus"/>
    <property type="evidence" value="ECO:0007669"/>
    <property type="project" value="TreeGrafter"/>
</dbReference>
<keyword evidence="7 14" id="KW-0067">ATP-binding</keyword>
<dbReference type="GO" id="GO:0030332">
    <property type="term" value="F:cyclin binding"/>
    <property type="evidence" value="ECO:0007669"/>
    <property type="project" value="TreeGrafter"/>
</dbReference>
<dbReference type="SUPFAM" id="SSF56112">
    <property type="entry name" value="Protein kinase-like (PK-like)"/>
    <property type="match status" value="1"/>
</dbReference>
<keyword evidence="5 14" id="KW-0547">Nucleotide-binding</keyword>
<feature type="region of interest" description="Disordered" evidence="16">
    <location>
        <begin position="295"/>
        <end position="347"/>
    </location>
</feature>
<dbReference type="InterPro" id="IPR011009">
    <property type="entry name" value="Kinase-like_dom_sf"/>
</dbReference>
<comment type="catalytic activity">
    <reaction evidence="13">
        <text>L-seryl-[protein] + ATP = O-phospho-L-seryl-[protein] + ADP + H(+)</text>
        <dbReference type="Rhea" id="RHEA:17989"/>
        <dbReference type="Rhea" id="RHEA-COMP:9863"/>
        <dbReference type="Rhea" id="RHEA-COMP:11604"/>
        <dbReference type="ChEBI" id="CHEBI:15378"/>
        <dbReference type="ChEBI" id="CHEBI:29999"/>
        <dbReference type="ChEBI" id="CHEBI:30616"/>
        <dbReference type="ChEBI" id="CHEBI:83421"/>
        <dbReference type="ChEBI" id="CHEBI:456216"/>
        <dbReference type="EC" id="2.7.11.22"/>
    </reaction>
</comment>
<evidence type="ECO:0000256" key="7">
    <source>
        <dbReference type="ARBA" id="ARBA00022840"/>
    </source>
</evidence>
<dbReference type="AlphaFoldDB" id="A0A8K1CJF4"/>
<evidence type="ECO:0000256" key="5">
    <source>
        <dbReference type="ARBA" id="ARBA00022741"/>
    </source>
</evidence>
<keyword evidence="6" id="KW-0418">Kinase</keyword>
<dbReference type="InterPro" id="IPR050108">
    <property type="entry name" value="CDK"/>
</dbReference>
<evidence type="ECO:0000256" key="6">
    <source>
        <dbReference type="ARBA" id="ARBA00022777"/>
    </source>
</evidence>
<dbReference type="InterPro" id="IPR008271">
    <property type="entry name" value="Ser/Thr_kinase_AS"/>
</dbReference>
<feature type="domain" description="Protein kinase" evidence="17">
    <location>
        <begin position="10"/>
        <end position="290"/>
    </location>
</feature>
<gene>
    <name evidence="18" type="ORF">Poli38472_011569</name>
</gene>
<evidence type="ECO:0000256" key="13">
    <source>
        <dbReference type="ARBA" id="ARBA00048367"/>
    </source>
</evidence>
<dbReference type="GO" id="GO:0000082">
    <property type="term" value="P:G1/S transition of mitotic cell cycle"/>
    <property type="evidence" value="ECO:0007669"/>
    <property type="project" value="TreeGrafter"/>
</dbReference>
<dbReference type="OrthoDB" id="159150at2759"/>
<evidence type="ECO:0000256" key="2">
    <source>
        <dbReference type="ARBA" id="ARBA00012425"/>
    </source>
</evidence>
<dbReference type="PROSITE" id="PS50011">
    <property type="entry name" value="PROTEIN_KINASE_DOM"/>
    <property type="match status" value="1"/>
</dbReference>
<evidence type="ECO:0000256" key="1">
    <source>
        <dbReference type="ARBA" id="ARBA00006485"/>
    </source>
</evidence>
<comment type="caution">
    <text evidence="18">The sequence shown here is derived from an EMBL/GenBank/DDBJ whole genome shotgun (WGS) entry which is preliminary data.</text>
</comment>
<dbReference type="PROSITE" id="PS00108">
    <property type="entry name" value="PROTEIN_KINASE_ST"/>
    <property type="match status" value="1"/>
</dbReference>
<dbReference type="Proteomes" id="UP000794436">
    <property type="component" value="Unassembled WGS sequence"/>
</dbReference>
<comment type="similarity">
    <text evidence="1">Belongs to the protein kinase superfamily. CMGC Ser/Thr protein kinase family. CDC2/CDKX subfamily.</text>
</comment>
<feature type="binding site" evidence="14">
    <location>
        <position position="44"/>
    </location>
    <ligand>
        <name>ATP</name>
        <dbReference type="ChEBI" id="CHEBI:30616"/>
    </ligand>
</feature>
<evidence type="ECO:0000256" key="12">
    <source>
        <dbReference type="ARBA" id="ARBA00047811"/>
    </source>
</evidence>
<dbReference type="Gene3D" id="1.10.510.10">
    <property type="entry name" value="Transferase(Phosphotransferase) domain 1"/>
    <property type="match status" value="1"/>
</dbReference>
<protein>
    <recommendedName>
        <fullName evidence="9">Cyclin-dependent kinase 2 homolog</fullName>
        <ecNumber evidence="2">2.7.11.22</ecNumber>
    </recommendedName>
    <alternativeName>
        <fullName evidence="10">Cell division control protein 2 homolog</fullName>
    </alternativeName>
    <alternativeName>
        <fullName evidence="11">cdc2-related kinase 2</fullName>
    </alternativeName>
</protein>
<evidence type="ECO:0000256" key="10">
    <source>
        <dbReference type="ARBA" id="ARBA00041902"/>
    </source>
</evidence>
<reference evidence="18" key="1">
    <citation type="submission" date="2019-03" db="EMBL/GenBank/DDBJ databases">
        <title>Long read genome sequence of the mycoparasitic Pythium oligandrum ATCC 38472 isolated from sugarbeet rhizosphere.</title>
        <authorList>
            <person name="Gaulin E."/>
        </authorList>
    </citation>
    <scope>NUCLEOTIDE SEQUENCE</scope>
    <source>
        <strain evidence="18">ATCC 38472_TT</strain>
    </source>
</reference>
<dbReference type="EMBL" id="SPLM01000039">
    <property type="protein sequence ID" value="TMW64689.1"/>
    <property type="molecule type" value="Genomic_DNA"/>
</dbReference>
<dbReference type="InterPro" id="IPR000719">
    <property type="entry name" value="Prot_kinase_dom"/>
</dbReference>
<dbReference type="GO" id="GO:0010389">
    <property type="term" value="P:regulation of G2/M transition of mitotic cell cycle"/>
    <property type="evidence" value="ECO:0007669"/>
    <property type="project" value="TreeGrafter"/>
</dbReference>
<evidence type="ECO:0000256" key="15">
    <source>
        <dbReference type="RuleBase" id="RU000304"/>
    </source>
</evidence>
<dbReference type="FunFam" id="1.10.510.10:FF:000624">
    <property type="entry name" value="Mitogen-activated protein kinase"/>
    <property type="match status" value="1"/>
</dbReference>
<evidence type="ECO:0000256" key="11">
    <source>
        <dbReference type="ARBA" id="ARBA00042858"/>
    </source>
</evidence>
<keyword evidence="4" id="KW-0808">Transferase</keyword>
<dbReference type="InterPro" id="IPR017441">
    <property type="entry name" value="Protein_kinase_ATP_BS"/>
</dbReference>
<evidence type="ECO:0000313" key="19">
    <source>
        <dbReference type="Proteomes" id="UP000794436"/>
    </source>
</evidence>
<evidence type="ECO:0000256" key="9">
    <source>
        <dbReference type="ARBA" id="ARBA00039612"/>
    </source>
</evidence>
<dbReference type="GO" id="GO:0005524">
    <property type="term" value="F:ATP binding"/>
    <property type="evidence" value="ECO:0007669"/>
    <property type="project" value="UniProtKB-UniRule"/>
</dbReference>
<sequence>MRRKLIGDDYEKRAEIGRGTYGTVYDGVHVESQRRVAIKKVIGKEEAGEAEAELLRQCQDCQHVVQMLDVVRHNGKVYLVLEFMDTDLETIIKATEEIPELDIAHVKAYLRMLLEGVKELHDRNILHRDLKPNNLLISKRDRVAKITDFGMATRVDAKDTERKLSIQVITRAYRPPELFFGEDRYDASVDMWSVGCIFAEMLLRRPYFDGASDIDQLSLIFNALGSPDENGWERAAQLPFHLKFRPTNPKPLSEQFPQLSDAGLDLLSRFLQVDPTKRISVTDALQHAFFTEEPTASEIPGIEEPPEASKKRTLADLLNADEAEDQQEDGGDDEEEANLPMKGRRII</sequence>
<dbReference type="Gene3D" id="3.30.200.20">
    <property type="entry name" value="Phosphorylase Kinase, domain 1"/>
    <property type="match status" value="1"/>
</dbReference>
<feature type="compositionally biased region" description="Acidic residues" evidence="16">
    <location>
        <begin position="319"/>
        <end position="337"/>
    </location>
</feature>
<dbReference type="SMART" id="SM00220">
    <property type="entry name" value="S_TKc"/>
    <property type="match status" value="1"/>
</dbReference>
<keyword evidence="3 15" id="KW-0723">Serine/threonine-protein kinase</keyword>
<name>A0A8K1CJF4_PYTOL</name>
<comment type="subunit">
    <text evidence="8">May form a complex composed of at least the catalytic subunit CRK2 and a cyclin.</text>
</comment>
<dbReference type="GO" id="GO:0007165">
    <property type="term" value="P:signal transduction"/>
    <property type="evidence" value="ECO:0007669"/>
    <property type="project" value="TreeGrafter"/>
</dbReference>
<dbReference type="PANTHER" id="PTHR24056">
    <property type="entry name" value="CELL DIVISION PROTEIN KINASE"/>
    <property type="match status" value="1"/>
</dbReference>
<evidence type="ECO:0000256" key="16">
    <source>
        <dbReference type="SAM" id="MobiDB-lite"/>
    </source>
</evidence>
<evidence type="ECO:0000256" key="14">
    <source>
        <dbReference type="PROSITE-ProRule" id="PRU10141"/>
    </source>
</evidence>
<dbReference type="GO" id="GO:0000307">
    <property type="term" value="C:cyclin-dependent protein kinase holoenzyme complex"/>
    <property type="evidence" value="ECO:0007669"/>
    <property type="project" value="TreeGrafter"/>
</dbReference>
<dbReference type="GO" id="GO:0010468">
    <property type="term" value="P:regulation of gene expression"/>
    <property type="evidence" value="ECO:0007669"/>
    <property type="project" value="TreeGrafter"/>
</dbReference>
<proteinExistence type="inferred from homology"/>
<dbReference type="PROSITE" id="PS00107">
    <property type="entry name" value="PROTEIN_KINASE_ATP"/>
    <property type="match status" value="1"/>
</dbReference>
<evidence type="ECO:0000256" key="3">
    <source>
        <dbReference type="ARBA" id="ARBA00022527"/>
    </source>
</evidence>
<dbReference type="GO" id="GO:0004693">
    <property type="term" value="F:cyclin-dependent protein serine/threonine kinase activity"/>
    <property type="evidence" value="ECO:0007669"/>
    <property type="project" value="UniProtKB-EC"/>
</dbReference>
<evidence type="ECO:0000313" key="18">
    <source>
        <dbReference type="EMBL" id="TMW64689.1"/>
    </source>
</evidence>
<accession>A0A8K1CJF4</accession>
<dbReference type="GO" id="GO:0005737">
    <property type="term" value="C:cytoplasm"/>
    <property type="evidence" value="ECO:0007669"/>
    <property type="project" value="TreeGrafter"/>
</dbReference>
<evidence type="ECO:0000256" key="4">
    <source>
        <dbReference type="ARBA" id="ARBA00022679"/>
    </source>
</evidence>